<sequence length="216" mass="25068">MVFKIAIIIVILIIIFVSYIFYSNNKSKHRKADSKKSSNSYYKDELDSFSILSKDSFKDTHIKEFLVNEGIILIEDKCFVNCKNLSNIKVEEGNNNYCSKLGVLFTKDMRTIICYPPLKQTSTYFIPQGVERINTHAFLNNNSIKYVIIPTSLEYIGENSFVNCKNLNQIVIPENVEEIHPRAFNLCPRLTIRCYKNSIADDYCKKYYIPCEYLSS</sequence>
<comment type="caution">
    <text evidence="2">The sequence shown here is derived from an EMBL/GenBank/DDBJ whole genome shotgun (WGS) entry which is preliminary data.</text>
</comment>
<dbReference type="RefSeq" id="WP_039681108.1">
    <property type="nucleotide sequence ID" value="NZ_JAWGXO010000004.1"/>
</dbReference>
<dbReference type="STRING" id="1577792.QX51_17075"/>
<evidence type="ECO:0008006" key="4">
    <source>
        <dbReference type="Google" id="ProtNLM"/>
    </source>
</evidence>
<dbReference type="AlphaFoldDB" id="A0A0B3VSQ6"/>
<protein>
    <recommendedName>
        <fullName evidence="4">Leucine rich repeat protein</fullName>
    </recommendedName>
</protein>
<dbReference type="SUPFAM" id="SSF52058">
    <property type="entry name" value="L domain-like"/>
    <property type="match status" value="1"/>
</dbReference>
<keyword evidence="1" id="KW-1133">Transmembrane helix</keyword>
<dbReference type="InterPro" id="IPR032675">
    <property type="entry name" value="LRR_dom_sf"/>
</dbReference>
<evidence type="ECO:0000256" key="1">
    <source>
        <dbReference type="SAM" id="Phobius"/>
    </source>
</evidence>
<feature type="transmembrane region" description="Helical" evidence="1">
    <location>
        <begin position="6"/>
        <end position="22"/>
    </location>
</feature>
<evidence type="ECO:0000313" key="3">
    <source>
        <dbReference type="Proteomes" id="UP000031189"/>
    </source>
</evidence>
<dbReference type="OrthoDB" id="1751034at2"/>
<keyword evidence="3" id="KW-1185">Reference proteome</keyword>
<dbReference type="EMBL" id="JWHR01000142">
    <property type="protein sequence ID" value="KHS55853.1"/>
    <property type="molecule type" value="Genomic_DNA"/>
</dbReference>
<dbReference type="InterPro" id="IPR026906">
    <property type="entry name" value="LRR_5"/>
</dbReference>
<reference evidence="2 3" key="1">
    <citation type="submission" date="2014-12" db="EMBL/GenBank/DDBJ databases">
        <title>Draft genome sequence of Terrisporobacter sp. 08-306576, isolated from the blood culture of a bacteremia patient.</title>
        <authorList>
            <person name="Lund L.C."/>
            <person name="Sydenham T.V."/>
            <person name="Hogh S.V."/>
            <person name="Skov M.N."/>
            <person name="Kemp M."/>
            <person name="Justesen U.S."/>
        </authorList>
    </citation>
    <scope>NUCLEOTIDE SEQUENCE [LARGE SCALE GENOMIC DNA]</scope>
    <source>
        <strain evidence="2 3">08-306576</strain>
    </source>
</reference>
<keyword evidence="1" id="KW-0472">Membrane</keyword>
<gene>
    <name evidence="2" type="ORF">QX51_17075</name>
</gene>
<accession>A0A0B3VSQ6</accession>
<proteinExistence type="predicted"/>
<dbReference type="Proteomes" id="UP000031189">
    <property type="component" value="Unassembled WGS sequence"/>
</dbReference>
<name>A0A0B3VSQ6_9FIRM</name>
<keyword evidence="1" id="KW-0812">Transmembrane</keyword>
<organism evidence="2 3">
    <name type="scientific">Terrisporobacter othiniensis</name>
    <dbReference type="NCBI Taxonomy" id="1577792"/>
    <lineage>
        <taxon>Bacteria</taxon>
        <taxon>Bacillati</taxon>
        <taxon>Bacillota</taxon>
        <taxon>Clostridia</taxon>
        <taxon>Peptostreptococcales</taxon>
        <taxon>Peptostreptococcaceae</taxon>
        <taxon>Terrisporobacter</taxon>
    </lineage>
</organism>
<dbReference type="Gene3D" id="3.80.10.10">
    <property type="entry name" value="Ribonuclease Inhibitor"/>
    <property type="match status" value="1"/>
</dbReference>
<evidence type="ECO:0000313" key="2">
    <source>
        <dbReference type="EMBL" id="KHS55853.1"/>
    </source>
</evidence>
<dbReference type="Pfam" id="PF13306">
    <property type="entry name" value="LRR_5"/>
    <property type="match status" value="2"/>
</dbReference>